<dbReference type="Gene3D" id="3.20.20.100">
    <property type="entry name" value="NADP-dependent oxidoreductase domain"/>
    <property type="match status" value="1"/>
</dbReference>
<gene>
    <name evidence="2" type="ORF">ACFQB0_14290</name>
</gene>
<dbReference type="PANTHER" id="PTHR43364:SF6">
    <property type="entry name" value="OXIDOREDUCTASE-RELATED"/>
    <property type="match status" value="1"/>
</dbReference>
<feature type="domain" description="NADP-dependent oxidoreductase" evidence="1">
    <location>
        <begin position="29"/>
        <end position="315"/>
    </location>
</feature>
<dbReference type="RefSeq" id="WP_386732958.1">
    <property type="nucleotide sequence ID" value="NZ_JBHSTP010000004.1"/>
</dbReference>
<dbReference type="Pfam" id="PF00248">
    <property type="entry name" value="Aldo_ket_red"/>
    <property type="match status" value="1"/>
</dbReference>
<dbReference type="InterPro" id="IPR036812">
    <property type="entry name" value="NAD(P)_OxRdtase_dom_sf"/>
</dbReference>
<evidence type="ECO:0000313" key="2">
    <source>
        <dbReference type="EMBL" id="MFC6357278.1"/>
    </source>
</evidence>
<accession>A0ABW1VKI1</accession>
<evidence type="ECO:0000313" key="3">
    <source>
        <dbReference type="Proteomes" id="UP001596306"/>
    </source>
</evidence>
<dbReference type="EMBL" id="JBHSTP010000004">
    <property type="protein sequence ID" value="MFC6357278.1"/>
    <property type="molecule type" value="Genomic_DNA"/>
</dbReference>
<comment type="caution">
    <text evidence="2">The sequence shown here is derived from an EMBL/GenBank/DDBJ whole genome shotgun (WGS) entry which is preliminary data.</text>
</comment>
<reference evidence="3" key="1">
    <citation type="journal article" date="2019" name="Int. J. Syst. Evol. Microbiol.">
        <title>The Global Catalogue of Microorganisms (GCM) 10K type strain sequencing project: providing services to taxonomists for standard genome sequencing and annotation.</title>
        <authorList>
            <consortium name="The Broad Institute Genomics Platform"/>
            <consortium name="The Broad Institute Genome Sequencing Center for Infectious Disease"/>
            <person name="Wu L."/>
            <person name="Ma J."/>
        </authorList>
    </citation>
    <scope>NUCLEOTIDE SEQUENCE [LARGE SCALE GENOMIC DNA]</scope>
    <source>
        <strain evidence="3">CCUG 43304</strain>
    </source>
</reference>
<dbReference type="SUPFAM" id="SSF51430">
    <property type="entry name" value="NAD(P)-linked oxidoreductase"/>
    <property type="match status" value="1"/>
</dbReference>
<organism evidence="2 3">
    <name type="scientific">Luethyella okanaganae</name>
    <dbReference type="NCBI Taxonomy" id="69372"/>
    <lineage>
        <taxon>Bacteria</taxon>
        <taxon>Bacillati</taxon>
        <taxon>Actinomycetota</taxon>
        <taxon>Actinomycetes</taxon>
        <taxon>Micrococcales</taxon>
        <taxon>Microbacteriaceae</taxon>
        <taxon>Luethyella</taxon>
    </lineage>
</organism>
<evidence type="ECO:0000259" key="1">
    <source>
        <dbReference type="Pfam" id="PF00248"/>
    </source>
</evidence>
<dbReference type="PANTHER" id="PTHR43364">
    <property type="entry name" value="NADH-SPECIFIC METHYLGLYOXAL REDUCTASE-RELATED"/>
    <property type="match status" value="1"/>
</dbReference>
<keyword evidence="3" id="KW-1185">Reference proteome</keyword>
<protein>
    <submittedName>
        <fullName evidence="2">Aldo/keto reductase</fullName>
    </submittedName>
</protein>
<dbReference type="Proteomes" id="UP001596306">
    <property type="component" value="Unassembled WGS sequence"/>
</dbReference>
<dbReference type="InterPro" id="IPR050523">
    <property type="entry name" value="AKR_Detox_Biosynth"/>
</dbReference>
<name>A0ABW1VKI1_9MICO</name>
<sequence>MTIPEAASDHDLSPARRHLADTALWVFPLALGGSVFGWTLDAERTTSILDRHRELGGNFVDTADSYAAGRSELFIGDWMRERRCRDEIVLATKIGRHPDNPGLSPESIVGAVDASLGRLQTDRIDLLYFHEDDPSVPLEESLGAVDALIRAGKVRYLAASDFTAERLIEARVLAANGLPRFRALQTHYNLMHRVAFEASLALVARAQALAVMPYFALANGFLAGGYRSRSALKNTTGGARATAYLNRRGNKVLTLLDRVAGEHDVPIATIAVAWLQAKHGVTAPVTGVSVATQLDAIMDAARVRLSRADMLDLDRATA</sequence>
<proteinExistence type="predicted"/>
<dbReference type="InterPro" id="IPR023210">
    <property type="entry name" value="NADP_OxRdtase_dom"/>
</dbReference>